<keyword evidence="2" id="KW-0539">Nucleus</keyword>
<dbReference type="SUPFAM" id="SSF46689">
    <property type="entry name" value="Homeodomain-like"/>
    <property type="match status" value="2"/>
</dbReference>
<dbReference type="InParanoid" id="T1HYZ8"/>
<protein>
    <submittedName>
        <fullName evidence="3">Uncharacterized protein</fullName>
    </submittedName>
</protein>
<dbReference type="OMA" id="WITKYVS"/>
<dbReference type="STRING" id="13249.T1HYZ8"/>
<evidence type="ECO:0000256" key="1">
    <source>
        <dbReference type="ARBA" id="ARBA00004123"/>
    </source>
</evidence>
<dbReference type="InterPro" id="IPR036388">
    <property type="entry name" value="WH-like_DNA-bd_sf"/>
</dbReference>
<dbReference type="InterPro" id="IPR017930">
    <property type="entry name" value="Myb_dom"/>
</dbReference>
<dbReference type="eggNOG" id="KOG0457">
    <property type="taxonomic scope" value="Eukaryota"/>
</dbReference>
<dbReference type="Proteomes" id="UP000015103">
    <property type="component" value="Unassembled WGS sequence"/>
</dbReference>
<name>T1HYZ8_RHOPR</name>
<dbReference type="GO" id="GO:0006338">
    <property type="term" value="P:chromatin remodeling"/>
    <property type="evidence" value="ECO:0007669"/>
    <property type="project" value="TreeGrafter"/>
</dbReference>
<dbReference type="PROSITE" id="PS50934">
    <property type="entry name" value="SWIRM"/>
    <property type="match status" value="1"/>
</dbReference>
<dbReference type="GO" id="GO:0005634">
    <property type="term" value="C:nucleus"/>
    <property type="evidence" value="ECO:0007669"/>
    <property type="project" value="UniProtKB-SubCell"/>
</dbReference>
<dbReference type="GO" id="GO:0140672">
    <property type="term" value="C:ATAC complex"/>
    <property type="evidence" value="ECO:0007669"/>
    <property type="project" value="UniProtKB-ARBA"/>
</dbReference>
<dbReference type="PROSITE" id="PS51294">
    <property type="entry name" value="HTH_MYB"/>
    <property type="match status" value="1"/>
</dbReference>
<organism evidence="3 4">
    <name type="scientific">Rhodnius prolixus</name>
    <name type="common">Triatomid bug</name>
    <dbReference type="NCBI Taxonomy" id="13249"/>
    <lineage>
        <taxon>Eukaryota</taxon>
        <taxon>Metazoa</taxon>
        <taxon>Ecdysozoa</taxon>
        <taxon>Arthropoda</taxon>
        <taxon>Hexapoda</taxon>
        <taxon>Insecta</taxon>
        <taxon>Pterygota</taxon>
        <taxon>Neoptera</taxon>
        <taxon>Paraneoptera</taxon>
        <taxon>Hemiptera</taxon>
        <taxon>Heteroptera</taxon>
        <taxon>Panheteroptera</taxon>
        <taxon>Cimicomorpha</taxon>
        <taxon>Reduviidae</taxon>
        <taxon>Triatominae</taxon>
        <taxon>Rhodnius</taxon>
    </lineage>
</organism>
<dbReference type="InterPro" id="IPR007526">
    <property type="entry name" value="SWIRM"/>
</dbReference>
<dbReference type="GO" id="GO:0003713">
    <property type="term" value="F:transcription coactivator activity"/>
    <property type="evidence" value="ECO:0007669"/>
    <property type="project" value="TreeGrafter"/>
</dbReference>
<sequence length="415" mass="48209">MDFEGWSLEEDLKLVNGILHCGYGNWTDIAARLNNKSPEECMNRYLDKFIVNPDNDELKEAVAHLQELSCKPSLCASNCNLSVDPNQVTVQSAVDFLGVEQYIRDLCNDSNNENVDTNKSSKSDFINDSKLAYQHRSKLLMANGINFNCYNPFRNEFDMEYDDKAETVLETLWEPPDSFSFSASEDNLLFDKLKYALADSYNFRLAERINRKKIIRSHGLVDGRKTYNMTQRFDVPFGTSCLSKLLAFLKFMEGPVLDFLVERLYYQNEVRYKLNSLLMYRSLGIRFLNGIHIYEKLNKKRLKYKKEIGHIGPLPIETQEPKHMRRPSAPLTLHNLPGYHLLDDDEKILCSTARIVPVTYFNFKKLLISECNKREGLKLAQARHLLKIDVNKTRKVYDHLMSTGDIWPIREMNNK</sequence>
<dbReference type="PANTHER" id="PTHR12374:SF20">
    <property type="entry name" value="TRANSCRIPTIONAL ADAPTER 2-ALPHA"/>
    <property type="match status" value="1"/>
</dbReference>
<dbReference type="InterPro" id="IPR001005">
    <property type="entry name" value="SANT/Myb"/>
</dbReference>
<accession>T1HYZ8</accession>
<dbReference type="FunFam" id="1.10.10.10:FF:000087">
    <property type="entry name" value="Transcriptional adapter 2"/>
    <property type="match status" value="1"/>
</dbReference>
<dbReference type="EnsemblMetazoa" id="RPRC009268-RA">
    <property type="protein sequence ID" value="RPRC009268-PA"/>
    <property type="gene ID" value="RPRC009268"/>
</dbReference>
<dbReference type="PROSITE" id="PS50090">
    <property type="entry name" value="MYB_LIKE"/>
    <property type="match status" value="1"/>
</dbReference>
<dbReference type="VEuPathDB" id="VectorBase:RPRC009268"/>
<comment type="subcellular location">
    <subcellularLocation>
        <location evidence="1">Nucleus</location>
    </subcellularLocation>
</comment>
<dbReference type="EMBL" id="ACPB03022220">
    <property type="status" value="NOT_ANNOTATED_CDS"/>
    <property type="molecule type" value="Genomic_DNA"/>
</dbReference>
<reference evidence="3" key="1">
    <citation type="submission" date="2015-05" db="UniProtKB">
        <authorList>
            <consortium name="EnsemblMetazoa"/>
        </authorList>
    </citation>
    <scope>IDENTIFICATION</scope>
</reference>
<dbReference type="InterPro" id="IPR017884">
    <property type="entry name" value="SANT_dom"/>
</dbReference>
<evidence type="ECO:0000256" key="2">
    <source>
        <dbReference type="ARBA" id="ARBA00023242"/>
    </source>
</evidence>
<dbReference type="GO" id="GO:0006357">
    <property type="term" value="P:regulation of transcription by RNA polymerase II"/>
    <property type="evidence" value="ECO:0007669"/>
    <property type="project" value="TreeGrafter"/>
</dbReference>
<dbReference type="SMART" id="SM00717">
    <property type="entry name" value="SANT"/>
    <property type="match status" value="1"/>
</dbReference>
<proteinExistence type="predicted"/>
<dbReference type="PANTHER" id="PTHR12374">
    <property type="entry name" value="TRANSCRIPTIONAL ADAPTOR 2 ADA2 -RELATED"/>
    <property type="match status" value="1"/>
</dbReference>
<dbReference type="HOGENOM" id="CLU_018273_2_1_1"/>
<dbReference type="InterPro" id="IPR009057">
    <property type="entry name" value="Homeodomain-like_sf"/>
</dbReference>
<dbReference type="AlphaFoldDB" id="T1HYZ8"/>
<dbReference type="PROSITE" id="PS51293">
    <property type="entry name" value="SANT"/>
    <property type="match status" value="1"/>
</dbReference>
<evidence type="ECO:0000313" key="4">
    <source>
        <dbReference type="Proteomes" id="UP000015103"/>
    </source>
</evidence>
<dbReference type="CDD" id="cd00167">
    <property type="entry name" value="SANT"/>
    <property type="match status" value="1"/>
</dbReference>
<dbReference type="InterPro" id="IPR055141">
    <property type="entry name" value="TADA2A_B-like_dom"/>
</dbReference>
<dbReference type="Gene3D" id="1.10.10.60">
    <property type="entry name" value="Homeodomain-like"/>
    <property type="match status" value="1"/>
</dbReference>
<dbReference type="Gene3D" id="1.10.10.10">
    <property type="entry name" value="Winged helix-like DNA-binding domain superfamily/Winged helix DNA-binding domain"/>
    <property type="match status" value="1"/>
</dbReference>
<dbReference type="FunCoup" id="T1HYZ8">
    <property type="interactions" value="450"/>
</dbReference>
<keyword evidence="4" id="KW-1185">Reference proteome</keyword>
<dbReference type="Pfam" id="PF22941">
    <property type="entry name" value="TADA2A-like_3rd"/>
    <property type="match status" value="1"/>
</dbReference>
<evidence type="ECO:0000313" key="3">
    <source>
        <dbReference type="EnsemblMetazoa" id="RPRC009268-PA"/>
    </source>
</evidence>
<dbReference type="Pfam" id="PF00249">
    <property type="entry name" value="Myb_DNA-binding"/>
    <property type="match status" value="1"/>
</dbReference>
<dbReference type="GO" id="GO:0003682">
    <property type="term" value="F:chromatin binding"/>
    <property type="evidence" value="ECO:0007669"/>
    <property type="project" value="TreeGrafter"/>
</dbReference>